<evidence type="ECO:0000313" key="6">
    <source>
        <dbReference type="Proteomes" id="UP001152484"/>
    </source>
</evidence>
<keyword evidence="1" id="KW-0677">Repeat</keyword>
<proteinExistence type="predicted"/>
<dbReference type="PANTHER" id="PTHR46168:SF1">
    <property type="entry name" value="ARMADILLO REPEAT ONLY 4"/>
    <property type="match status" value="1"/>
</dbReference>
<reference evidence="5" key="1">
    <citation type="submission" date="2022-07" db="EMBL/GenBank/DDBJ databases">
        <authorList>
            <person name="Macas J."/>
            <person name="Novak P."/>
            <person name="Neumann P."/>
        </authorList>
    </citation>
    <scope>NUCLEOTIDE SEQUENCE</scope>
</reference>
<dbReference type="GO" id="GO:0007166">
    <property type="term" value="P:cell surface receptor signaling pathway"/>
    <property type="evidence" value="ECO:0007669"/>
    <property type="project" value="InterPro"/>
</dbReference>
<feature type="repeat" description="ARM" evidence="2">
    <location>
        <begin position="201"/>
        <end position="244"/>
    </location>
</feature>
<comment type="caution">
    <text evidence="5">The sequence shown here is derived from an EMBL/GenBank/DDBJ whole genome shotgun (WGS) entry which is preliminary data.</text>
</comment>
<accession>A0A9P0YP81</accession>
<sequence length="620" mass="68687">MAASVPPPSVEEKRIEVSSFPILLSEQIKDSVKEADSFKLECFEIGKQVDRLSQMLRAVARLCASTSGSVYERPIRRIVMEVSKNLERALTLVRKCKRRNVLRRVVTIVSAADFRKALNHLESSVADMKWLLNVFDVEGGAGGIVLSLPPIASNDPIVSWVWSYISSLHLGQLNDKIEAANELASLAKDNDRNKKIIVEEGGISPLLKLLKDSSSPEAQVAASTALFNIANYEERVRAIIDQLGIPIIVQVLGDSPMRVQIWVANLVARMAEYSPLAQEDFARENVIRPLVTLLSHGILMDDLKSKVGKQSIHSIVQINKEMERKASLGSYGYKQRTLGSPLSRHFSDGSSRGGGNNRKERENEKAEVKLQLKVSCAEALWMLAKGSVSNSKRITETRGLLCLAKLVETEQGELQLNCLMTIMEITASAESNADLRRSAFRTNSPAAKAVVDQLLHVIKESNSPKMQVSAIRSVGCLARTFPAREVWVIGPLVEQLSNRNLDVAAEAANSLRKFTCPENFLSVEHSKTIIEFNAVPALLRLLRGNERSQFHGFVLLCYLSVHASNNDALDQPRVRTALEGVDRTLFIQHPELRGLMSSATYHLDVYHSGLLLPQRQSFSP</sequence>
<dbReference type="SMART" id="SM00185">
    <property type="entry name" value="ARM"/>
    <property type="match status" value="3"/>
</dbReference>
<dbReference type="InterPro" id="IPR036537">
    <property type="entry name" value="Adaptor_Cbl_N_dom_sf"/>
</dbReference>
<protein>
    <recommendedName>
        <fullName evidence="4">DUF7792 domain-containing protein</fullName>
    </recommendedName>
</protein>
<dbReference type="AlphaFoldDB" id="A0A9P0YP81"/>
<dbReference type="PROSITE" id="PS50176">
    <property type="entry name" value="ARM_REPEAT"/>
    <property type="match status" value="1"/>
</dbReference>
<dbReference type="Gene3D" id="1.20.930.20">
    <property type="entry name" value="Adaptor protein Cbl, N-terminal domain"/>
    <property type="match status" value="1"/>
</dbReference>
<dbReference type="Proteomes" id="UP001152484">
    <property type="component" value="Unassembled WGS sequence"/>
</dbReference>
<evidence type="ECO:0000313" key="5">
    <source>
        <dbReference type="EMBL" id="CAH9071185.1"/>
    </source>
</evidence>
<evidence type="ECO:0000256" key="3">
    <source>
        <dbReference type="SAM" id="MobiDB-lite"/>
    </source>
</evidence>
<dbReference type="EMBL" id="CAMAPE010000006">
    <property type="protein sequence ID" value="CAH9071185.1"/>
    <property type="molecule type" value="Genomic_DNA"/>
</dbReference>
<dbReference type="SUPFAM" id="SSF48371">
    <property type="entry name" value="ARM repeat"/>
    <property type="match status" value="1"/>
</dbReference>
<dbReference type="InterPro" id="IPR056694">
    <property type="entry name" value="DUF7792"/>
</dbReference>
<dbReference type="InterPro" id="IPR016024">
    <property type="entry name" value="ARM-type_fold"/>
</dbReference>
<dbReference type="Gene3D" id="1.25.10.10">
    <property type="entry name" value="Leucine-rich Repeat Variant"/>
    <property type="match status" value="2"/>
</dbReference>
<dbReference type="Pfam" id="PF25055">
    <property type="entry name" value="DUF7792"/>
    <property type="match status" value="1"/>
</dbReference>
<dbReference type="PANTHER" id="PTHR46168">
    <property type="entry name" value="ARMADILLO REPEAT ONLY 4"/>
    <property type="match status" value="1"/>
</dbReference>
<evidence type="ECO:0000259" key="4">
    <source>
        <dbReference type="Pfam" id="PF25055"/>
    </source>
</evidence>
<dbReference type="InterPro" id="IPR011989">
    <property type="entry name" value="ARM-like"/>
</dbReference>
<gene>
    <name evidence="5" type="ORF">CEURO_LOCUS3932</name>
</gene>
<evidence type="ECO:0000256" key="1">
    <source>
        <dbReference type="ARBA" id="ARBA00022737"/>
    </source>
</evidence>
<dbReference type="OrthoDB" id="1683831at2759"/>
<dbReference type="Pfam" id="PF00514">
    <property type="entry name" value="Arm"/>
    <property type="match status" value="1"/>
</dbReference>
<organism evidence="5 6">
    <name type="scientific">Cuscuta europaea</name>
    <name type="common">European dodder</name>
    <dbReference type="NCBI Taxonomy" id="41803"/>
    <lineage>
        <taxon>Eukaryota</taxon>
        <taxon>Viridiplantae</taxon>
        <taxon>Streptophyta</taxon>
        <taxon>Embryophyta</taxon>
        <taxon>Tracheophyta</taxon>
        <taxon>Spermatophyta</taxon>
        <taxon>Magnoliopsida</taxon>
        <taxon>eudicotyledons</taxon>
        <taxon>Gunneridae</taxon>
        <taxon>Pentapetalae</taxon>
        <taxon>asterids</taxon>
        <taxon>lamiids</taxon>
        <taxon>Solanales</taxon>
        <taxon>Convolvulaceae</taxon>
        <taxon>Cuscuteae</taxon>
        <taxon>Cuscuta</taxon>
        <taxon>Cuscuta subgen. Cuscuta</taxon>
    </lineage>
</organism>
<name>A0A9P0YP81_CUSEU</name>
<feature type="domain" description="DUF7792" evidence="4">
    <location>
        <begin position="19"/>
        <end position="136"/>
    </location>
</feature>
<feature type="region of interest" description="Disordered" evidence="3">
    <location>
        <begin position="339"/>
        <end position="366"/>
    </location>
</feature>
<evidence type="ECO:0000256" key="2">
    <source>
        <dbReference type="PROSITE-ProRule" id="PRU00259"/>
    </source>
</evidence>
<keyword evidence="6" id="KW-1185">Reference proteome</keyword>
<dbReference type="InterPro" id="IPR000225">
    <property type="entry name" value="Armadillo"/>
</dbReference>
<feature type="compositionally biased region" description="Basic and acidic residues" evidence="3">
    <location>
        <begin position="357"/>
        <end position="366"/>
    </location>
</feature>